<dbReference type="InterPro" id="IPR036663">
    <property type="entry name" value="Fumarylacetoacetase_C_sf"/>
</dbReference>
<dbReference type="AlphaFoldDB" id="W5W5J4"/>
<sequence length="291" mass="31023">MRIGNLDGRLVLAARGGAVDVESASHGRFGSDPQEVFARWDEFSEWVRSLNHATLPVHPVEFDTLRSPVPRPDQLFAIGLNYRDHAAESGFELPQFPPVFTKFRGAITGPSGPITLPGHTVDWEVELVVVIGRTARDVDSAQAWDHVAGVTVGQDISERTVQTAGPAPQFSLGKSFPGFAPMGPWLVTVDELRAGGLDPDALKLSCSVNGELVQHGTTADMIFSVPALIATVSAVLPLEPGDVIFTGTPAGIGAARTPPRYLRPGDRLVSTIDGIGELCHHFVPAPGSQEM</sequence>
<comment type="similarity">
    <text evidence="1">Belongs to the FAH family.</text>
</comment>
<keyword evidence="4" id="KW-0378">Hydrolase</keyword>
<dbReference type="InterPro" id="IPR051121">
    <property type="entry name" value="FAH"/>
</dbReference>
<name>W5W5J4_9PSEU</name>
<protein>
    <submittedName>
        <fullName evidence="4">Fumarylacetoacetate (FAA) hydrolase family protein</fullName>
    </submittedName>
</protein>
<dbReference type="Proteomes" id="UP000019225">
    <property type="component" value="Chromosome"/>
</dbReference>
<dbReference type="FunFam" id="3.90.850.10:FF:000002">
    <property type="entry name" value="2-hydroxyhepta-2,4-diene-1,7-dioate isomerase"/>
    <property type="match status" value="1"/>
</dbReference>
<dbReference type="InterPro" id="IPR011234">
    <property type="entry name" value="Fumarylacetoacetase-like_C"/>
</dbReference>
<reference evidence="4 5" key="1">
    <citation type="journal article" date="2014" name="BMC Genomics">
        <title>Complete genome sequence of producer of the glycopeptide antibiotic Aculeximycin Kutzneria albida DSM 43870T, a representative of minor genus of Pseudonocardiaceae.</title>
        <authorList>
            <person name="Rebets Y."/>
            <person name="Tokovenko B."/>
            <person name="Lushchyk I."/>
            <person name="Ruckert C."/>
            <person name="Zaburannyi N."/>
            <person name="Bechthold A."/>
            <person name="Kalinowski J."/>
            <person name="Luzhetskyy A."/>
        </authorList>
    </citation>
    <scope>NUCLEOTIDE SEQUENCE [LARGE SCALE GENOMIC DNA]</scope>
    <source>
        <strain evidence="4">DSM 43870</strain>
    </source>
</reference>
<dbReference type="EMBL" id="CP007155">
    <property type="protein sequence ID" value="AHH95726.1"/>
    <property type="molecule type" value="Genomic_DNA"/>
</dbReference>
<accession>W5W5J4</accession>
<gene>
    <name evidence="4" type="ORF">KALB_2358</name>
</gene>
<dbReference type="KEGG" id="kal:KALB_2358"/>
<dbReference type="OrthoDB" id="9805307at2"/>
<evidence type="ECO:0000313" key="4">
    <source>
        <dbReference type="EMBL" id="AHH95726.1"/>
    </source>
</evidence>
<keyword evidence="2" id="KW-0479">Metal-binding</keyword>
<evidence type="ECO:0000256" key="2">
    <source>
        <dbReference type="ARBA" id="ARBA00022723"/>
    </source>
</evidence>
<organism evidence="4 5">
    <name type="scientific">Kutzneria albida DSM 43870</name>
    <dbReference type="NCBI Taxonomy" id="1449976"/>
    <lineage>
        <taxon>Bacteria</taxon>
        <taxon>Bacillati</taxon>
        <taxon>Actinomycetota</taxon>
        <taxon>Actinomycetes</taxon>
        <taxon>Pseudonocardiales</taxon>
        <taxon>Pseudonocardiaceae</taxon>
        <taxon>Kutzneria</taxon>
    </lineage>
</organism>
<dbReference type="GO" id="GO:0016853">
    <property type="term" value="F:isomerase activity"/>
    <property type="evidence" value="ECO:0007669"/>
    <property type="project" value="UniProtKB-ARBA"/>
</dbReference>
<evidence type="ECO:0000259" key="3">
    <source>
        <dbReference type="Pfam" id="PF01557"/>
    </source>
</evidence>
<keyword evidence="5" id="KW-1185">Reference proteome</keyword>
<dbReference type="eggNOG" id="COG0179">
    <property type="taxonomic scope" value="Bacteria"/>
</dbReference>
<dbReference type="PANTHER" id="PTHR42796">
    <property type="entry name" value="FUMARYLACETOACETATE HYDROLASE DOMAIN-CONTAINING PROTEIN 2A-RELATED"/>
    <property type="match status" value="1"/>
</dbReference>
<dbReference type="SUPFAM" id="SSF56529">
    <property type="entry name" value="FAH"/>
    <property type="match status" value="1"/>
</dbReference>
<dbReference type="HOGENOM" id="CLU_028458_3_0_11"/>
<dbReference type="Pfam" id="PF01557">
    <property type="entry name" value="FAA_hydrolase"/>
    <property type="match status" value="1"/>
</dbReference>
<dbReference type="Gene3D" id="3.90.850.10">
    <property type="entry name" value="Fumarylacetoacetase-like, C-terminal domain"/>
    <property type="match status" value="1"/>
</dbReference>
<dbReference type="GO" id="GO:0019752">
    <property type="term" value="P:carboxylic acid metabolic process"/>
    <property type="evidence" value="ECO:0007669"/>
    <property type="project" value="UniProtKB-ARBA"/>
</dbReference>
<feature type="domain" description="Fumarylacetoacetase-like C-terminal" evidence="3">
    <location>
        <begin position="75"/>
        <end position="282"/>
    </location>
</feature>
<dbReference type="PATRIC" id="fig|1449976.3.peg.2357"/>
<dbReference type="PANTHER" id="PTHR42796:SF4">
    <property type="entry name" value="FUMARYLACETOACETATE HYDROLASE DOMAIN-CONTAINING PROTEIN 2A"/>
    <property type="match status" value="1"/>
</dbReference>
<dbReference type="STRING" id="1449976.KALB_2358"/>
<evidence type="ECO:0000256" key="1">
    <source>
        <dbReference type="ARBA" id="ARBA00010211"/>
    </source>
</evidence>
<dbReference type="GO" id="GO:0016787">
    <property type="term" value="F:hydrolase activity"/>
    <property type="evidence" value="ECO:0007669"/>
    <property type="project" value="UniProtKB-KW"/>
</dbReference>
<dbReference type="GO" id="GO:0046872">
    <property type="term" value="F:metal ion binding"/>
    <property type="evidence" value="ECO:0007669"/>
    <property type="project" value="UniProtKB-KW"/>
</dbReference>
<proteinExistence type="inferred from homology"/>
<evidence type="ECO:0000313" key="5">
    <source>
        <dbReference type="Proteomes" id="UP000019225"/>
    </source>
</evidence>